<feature type="region of interest" description="Disordered" evidence="1">
    <location>
        <begin position="704"/>
        <end position="741"/>
    </location>
</feature>
<dbReference type="InterPro" id="IPR053244">
    <property type="entry name" value="HDAC_HD_type_1"/>
</dbReference>
<dbReference type="EC" id="3.5.1.98" evidence="3"/>
<dbReference type="PANTHER" id="PTHR47558:SF1">
    <property type="entry name" value="HISTONE DEACETYLASE HOS3"/>
    <property type="match status" value="1"/>
</dbReference>
<keyword evidence="4" id="KW-1185">Reference proteome</keyword>
<dbReference type="SUPFAM" id="SSF52768">
    <property type="entry name" value="Arginase/deacetylase"/>
    <property type="match status" value="1"/>
</dbReference>
<dbReference type="GO" id="GO:0010468">
    <property type="term" value="P:regulation of gene expression"/>
    <property type="evidence" value="ECO:0007669"/>
    <property type="project" value="UniProtKB-ARBA"/>
</dbReference>
<dbReference type="PANTHER" id="PTHR47558">
    <property type="entry name" value="HISTONE DEACETYLASE HOS3"/>
    <property type="match status" value="1"/>
</dbReference>
<dbReference type="InterPro" id="IPR023801">
    <property type="entry name" value="His_deacetylse_dom"/>
</dbReference>
<feature type="domain" description="Histone deacetylase" evidence="2">
    <location>
        <begin position="294"/>
        <end position="623"/>
    </location>
</feature>
<feature type="region of interest" description="Disordered" evidence="1">
    <location>
        <begin position="10"/>
        <end position="82"/>
    </location>
</feature>
<feature type="compositionally biased region" description="Low complexity" evidence="1">
    <location>
        <begin position="44"/>
        <end position="54"/>
    </location>
</feature>
<accession>A0AAF0DX15</accession>
<evidence type="ECO:0000313" key="4">
    <source>
        <dbReference type="Proteomes" id="UP001216638"/>
    </source>
</evidence>
<reference evidence="3" key="1">
    <citation type="submission" date="2023-03" db="EMBL/GenBank/DDBJ databases">
        <title>Mating type loci evolution in Malassezia.</title>
        <authorList>
            <person name="Coelho M.A."/>
        </authorList>
    </citation>
    <scope>NUCLEOTIDE SEQUENCE</scope>
    <source>
        <strain evidence="3">CBS 14135</strain>
    </source>
</reference>
<dbReference type="Pfam" id="PF00850">
    <property type="entry name" value="Hist_deacetyl"/>
    <property type="match status" value="1"/>
</dbReference>
<evidence type="ECO:0000256" key="1">
    <source>
        <dbReference type="SAM" id="MobiDB-lite"/>
    </source>
</evidence>
<dbReference type="GO" id="GO:0141221">
    <property type="term" value="F:histone deacetylase activity, hydrolytic mechanism"/>
    <property type="evidence" value="ECO:0007669"/>
    <property type="project" value="UniProtKB-EC"/>
</dbReference>
<protein>
    <submittedName>
        <fullName evidence="3">Histone deacetylase</fullName>
        <ecNumber evidence="3">3.5.1.98</ecNumber>
    </submittedName>
</protein>
<keyword evidence="3" id="KW-0378">Hydrolase</keyword>
<dbReference type="Gene3D" id="3.40.800.20">
    <property type="entry name" value="Histone deacetylase domain"/>
    <property type="match status" value="1"/>
</dbReference>
<feature type="compositionally biased region" description="Low complexity" evidence="1">
    <location>
        <begin position="777"/>
        <end position="805"/>
    </location>
</feature>
<feature type="region of interest" description="Disordered" evidence="1">
    <location>
        <begin position="754"/>
        <end position="834"/>
    </location>
</feature>
<dbReference type="PRINTS" id="PR01270">
    <property type="entry name" value="HDASUPER"/>
</dbReference>
<sequence length="834" mass="88432">MVFIVKLPARSASQRPLRADDGDRVHSGTEDVQGVAGDMPRAAPPVSVATWAAPPAAPPVAQTGGDARAADAPSTPPTAPDAVPKHEETLMTRAPPVQCTLDILLAPSVLRHRYVRGVDKSNIVERPERIRAVLLGIAGAYGLKEVMPKAAKAETPDDLASMLSGMNMNKERPTEPPAMRAFVSRRSVALDDTEPALAYIHAHEPAAYGTATQYTPDSVAHGTTHLERLVQLGAQAPNAAPDRVQHRAAAGSDDSSSDGEGDVRMHPSEVPEQLPQGDLYLCGPHAAGAQDTHDGGSREAISHALGAAIDAVDRVVAGAQAAPAVRTDPELRPLAAVATLATDTTGASATRMSEHIPARRAFVLSRPPGHHCSGAEPQGFCWVNNAVVAAAHAHAAHGIDRVVVLDIDLHHGNGTQSLAWRINAEAVKADADRAARLAAQRRATRGRKQERRETYEQLCEDEALVGRRALQICYTSLHDIDSFPCEDGDTEYVRNASVCLAGAHGQWIWNVHLATHRDDAEFDRLYTERYAAILAKAREFARATHAYAPRTLVLISCGFDACTYEYPGMQRHGKHVPPAFYARFACDAAQLADEIADGKLVSLLEGGYSDRALTSGALAHVGALAGLDSMQQEPRPWSLDHLAQLERMAKRVGAAGTTAPGGVPASVGRRRPAQHAPWLVRASEYFAAFQHACGHAARPLDLAPSVPSTPRGGARGVLRGLDDTATPTRTHASGHALRDRSVLRSRSQANLFADATPARTRARPPVPVRDEVPHTPTPATAAAPHDATTPIPGATATAPTATPTPKRQPDPANWVPGALPVESVPSTPVKPGGM</sequence>
<dbReference type="EMBL" id="CP119952">
    <property type="protein sequence ID" value="WFC95200.1"/>
    <property type="molecule type" value="Genomic_DNA"/>
</dbReference>
<dbReference type="InterPro" id="IPR000286">
    <property type="entry name" value="HDACs"/>
</dbReference>
<feature type="region of interest" description="Disordered" evidence="1">
    <location>
        <begin position="238"/>
        <end position="297"/>
    </location>
</feature>
<proteinExistence type="predicted"/>
<dbReference type="GO" id="GO:0005634">
    <property type="term" value="C:nucleus"/>
    <property type="evidence" value="ECO:0007669"/>
    <property type="project" value="TreeGrafter"/>
</dbReference>
<evidence type="ECO:0000259" key="2">
    <source>
        <dbReference type="Pfam" id="PF00850"/>
    </source>
</evidence>
<evidence type="ECO:0000313" key="3">
    <source>
        <dbReference type="EMBL" id="WFC95200.1"/>
    </source>
</evidence>
<dbReference type="Proteomes" id="UP001216638">
    <property type="component" value="Chromosome 2"/>
</dbReference>
<organism evidence="3 4">
    <name type="scientific">Malassezia brasiliensis</name>
    <dbReference type="NCBI Taxonomy" id="1821822"/>
    <lineage>
        <taxon>Eukaryota</taxon>
        <taxon>Fungi</taxon>
        <taxon>Dikarya</taxon>
        <taxon>Basidiomycota</taxon>
        <taxon>Ustilaginomycotina</taxon>
        <taxon>Malasseziomycetes</taxon>
        <taxon>Malasseziales</taxon>
        <taxon>Malasseziaceae</taxon>
        <taxon>Malassezia</taxon>
    </lineage>
</organism>
<gene>
    <name evidence="3" type="primary">HOS3</name>
    <name evidence="3" type="ORF">MBRA1_001847</name>
</gene>
<dbReference type="InterPro" id="IPR037138">
    <property type="entry name" value="His_deacetylse_dom_sf"/>
</dbReference>
<dbReference type="AlphaFoldDB" id="A0AAF0DX15"/>
<dbReference type="InterPro" id="IPR023696">
    <property type="entry name" value="Ureohydrolase_dom_sf"/>
</dbReference>
<name>A0AAF0DX15_9BASI</name>
<feature type="compositionally biased region" description="Basic and acidic residues" evidence="1">
    <location>
        <begin position="17"/>
        <end position="29"/>
    </location>
</feature>